<evidence type="ECO:0000256" key="1">
    <source>
        <dbReference type="ARBA" id="ARBA00022729"/>
    </source>
</evidence>
<dbReference type="PANTHER" id="PTHR43037">
    <property type="entry name" value="UNNAMED PRODUCT-RELATED"/>
    <property type="match status" value="1"/>
</dbReference>
<dbReference type="GO" id="GO:0006508">
    <property type="term" value="P:proteolysis"/>
    <property type="evidence" value="ECO:0007669"/>
    <property type="project" value="InterPro"/>
</dbReference>
<reference evidence="4" key="1">
    <citation type="submission" date="2016-10" db="EMBL/GenBank/DDBJ databases">
        <authorList>
            <person name="Varghese N."/>
            <person name="Submissions S."/>
        </authorList>
    </citation>
    <scope>NUCLEOTIDE SEQUENCE [LARGE SCALE GENOMIC DNA]</scope>
    <source>
        <strain evidence="4">IBRC-M 10761</strain>
    </source>
</reference>
<evidence type="ECO:0000313" key="4">
    <source>
        <dbReference type="Proteomes" id="UP000199403"/>
    </source>
</evidence>
<dbReference type="InterPro" id="IPR050955">
    <property type="entry name" value="Plant_Biomass_Hydrol_Est"/>
</dbReference>
<proteinExistence type="predicted"/>
<dbReference type="InterPro" id="IPR001375">
    <property type="entry name" value="Peptidase_S9_cat"/>
</dbReference>
<dbReference type="Proteomes" id="UP000199403">
    <property type="component" value="Unassembled WGS sequence"/>
</dbReference>
<dbReference type="SUPFAM" id="SSF53474">
    <property type="entry name" value="alpha/beta-Hydrolases"/>
    <property type="match status" value="1"/>
</dbReference>
<keyword evidence="1" id="KW-0732">Signal</keyword>
<organism evidence="3 4">
    <name type="scientific">Cyclobacterium xiamenense</name>
    <dbReference type="NCBI Taxonomy" id="1297121"/>
    <lineage>
        <taxon>Bacteria</taxon>
        <taxon>Pseudomonadati</taxon>
        <taxon>Bacteroidota</taxon>
        <taxon>Cytophagia</taxon>
        <taxon>Cytophagales</taxon>
        <taxon>Cyclobacteriaceae</taxon>
        <taxon>Cyclobacterium</taxon>
    </lineage>
</organism>
<evidence type="ECO:0000259" key="2">
    <source>
        <dbReference type="Pfam" id="PF00326"/>
    </source>
</evidence>
<protein>
    <submittedName>
        <fullName evidence="3">Prolyl oligopeptidase family protein</fullName>
    </submittedName>
</protein>
<dbReference type="PANTHER" id="PTHR43037:SF4">
    <property type="entry name" value="PEPTIDASE S9 PROLYL OLIGOPEPTIDASE CATALYTIC DOMAIN-CONTAINING PROTEIN"/>
    <property type="match status" value="1"/>
</dbReference>
<name>A0A1H6XY32_9BACT</name>
<dbReference type="OrthoDB" id="9764953at2"/>
<evidence type="ECO:0000313" key="3">
    <source>
        <dbReference type="EMBL" id="SEJ33941.1"/>
    </source>
</evidence>
<dbReference type="EMBL" id="FNZH01000003">
    <property type="protein sequence ID" value="SEJ33941.1"/>
    <property type="molecule type" value="Genomic_DNA"/>
</dbReference>
<dbReference type="STRING" id="1416801.SAMN05192553_103335"/>
<dbReference type="GO" id="GO:0008236">
    <property type="term" value="F:serine-type peptidase activity"/>
    <property type="evidence" value="ECO:0007669"/>
    <property type="project" value="InterPro"/>
</dbReference>
<accession>A0A1H6XY32</accession>
<dbReference type="Gene3D" id="3.40.50.1820">
    <property type="entry name" value="alpha/beta hydrolase"/>
    <property type="match status" value="1"/>
</dbReference>
<sequence>MYMHNRLRGFLLLLFLLSGLLSISQGQTITQPIVFTEGWVTGFGTPEKYPRYARTEFPVDPVISRLLSSKSIRPEGSQDSPSLDWEPIEADAEGYFKHKYLASGGLYLEYESPSDRVVILDASGHGKAYVNGVPREGDHFGFGITKVPVQLTKGRNTFYLTSGRNPEIRAALRAVESPVQLSDDQLTLPDLIQEETGFKWAGIKVINATETAATDYRILARVEGGEEMSTALPVIEKLTSRIVPFRIPELEGVLRSEVAVQLRLLSASGEELGSLTLPLKNRTAGGLHNRTFISSIDGSVQYYAVQPGQVPEGQAPALFFSTHGAGVEASGQAAVYTSKDWGHLIAPSNRGPFGFAWEDWGRLDALEVLEIGKKRFQPDRQKIYLTGHSMGGHASWYLGASYPDYWAAIGPAAGYAELHDWIEHVRKVETPIQRMFARAGNAQRTRLLHRNYLHFGVYINHGDADAVVPVRHAREMRQLLAGFHPDFSYYEYPGGGHWYGNHSADWPPMFDFFKSHQLPLPGQVRKLEFQTASPGISSRSHWVTLYQQTHPYQISEVDLALGADSLSLQGTTQNATVLHLDLSKAAVLFPLLIALDESQLRLERAVKEITLVRTDTGEWEVGTLPSRDEKGPHRYGGFKDAFRHRMIFVYGTQGSPEENAWNFYKARFDAETFGYRGNGAIELLPDRQFSPEAYPDRGVILYGNADTNSVWKQLLAESPVQVRRGEMKLGERVWTGEGWGCYFIQPRPDSDIASVGVVAGTGPTGFAAVHANHYFLAGTAFPDLTIVGAEVFETGYGAVVGTGYFGNDWGAETGDFVWKENR</sequence>
<dbReference type="InterPro" id="IPR029058">
    <property type="entry name" value="AB_hydrolase_fold"/>
</dbReference>
<dbReference type="AlphaFoldDB" id="A0A1H6XY32"/>
<keyword evidence="4" id="KW-1185">Reference proteome</keyword>
<dbReference type="Pfam" id="PF00326">
    <property type="entry name" value="Peptidase_S9"/>
    <property type="match status" value="1"/>
</dbReference>
<feature type="domain" description="Peptidase S9 prolyl oligopeptidase catalytic" evidence="2">
    <location>
        <begin position="357"/>
        <end position="504"/>
    </location>
</feature>
<gene>
    <name evidence="3" type="ORF">SAMN05192553_103335</name>
</gene>